<dbReference type="InterPro" id="IPR036122">
    <property type="entry name" value="CaM-bd_dom_sf"/>
</dbReference>
<keyword evidence="7" id="KW-0407">Ion channel</keyword>
<dbReference type="EMBL" id="PDUG01000005">
    <property type="protein sequence ID" value="PIC28691.1"/>
    <property type="molecule type" value="Genomic_DNA"/>
</dbReference>
<dbReference type="Pfam" id="PF07885">
    <property type="entry name" value="Ion_trans_2"/>
    <property type="match status" value="1"/>
</dbReference>
<dbReference type="SMART" id="SM01053">
    <property type="entry name" value="CaMBD"/>
    <property type="match status" value="1"/>
</dbReference>
<evidence type="ECO:0000256" key="6">
    <source>
        <dbReference type="ARBA" id="ARBA00023136"/>
    </source>
</evidence>
<dbReference type="GO" id="GO:0016286">
    <property type="term" value="F:small conductance calcium-activated potassium channel activity"/>
    <property type="evidence" value="ECO:0007669"/>
    <property type="project" value="InterPro"/>
</dbReference>
<dbReference type="InterPro" id="IPR004178">
    <property type="entry name" value="CaM-bd_dom"/>
</dbReference>
<feature type="transmembrane region" description="Helical" evidence="8">
    <location>
        <begin position="292"/>
        <end position="312"/>
    </location>
</feature>
<dbReference type="Proteomes" id="UP000230233">
    <property type="component" value="Chromosome V"/>
</dbReference>
<evidence type="ECO:0000256" key="8">
    <source>
        <dbReference type="SAM" id="Phobius"/>
    </source>
</evidence>
<dbReference type="FunFam" id="1.10.287.70:FF:000344">
    <property type="entry name" value="KCNN (Potassium K ChaNNel, calcium activated)-Like"/>
    <property type="match status" value="1"/>
</dbReference>
<dbReference type="Pfam" id="PF03530">
    <property type="entry name" value="SK_channel"/>
    <property type="match status" value="1"/>
</dbReference>
<evidence type="ECO:0000256" key="4">
    <source>
        <dbReference type="ARBA" id="ARBA00022989"/>
    </source>
</evidence>
<reference evidence="11" key="1">
    <citation type="submission" date="2017-10" db="EMBL/GenBank/DDBJ databases">
        <title>Rapid genome shrinkage in a self-fertile nematode reveals novel sperm competition proteins.</title>
        <authorList>
            <person name="Yin D."/>
            <person name="Schwarz E.M."/>
            <person name="Thomas C.G."/>
            <person name="Felde R.L."/>
            <person name="Korf I.F."/>
            <person name="Cutter A.D."/>
            <person name="Schartner C.M."/>
            <person name="Ralston E.J."/>
            <person name="Meyer B.J."/>
            <person name="Haag E.S."/>
        </authorList>
    </citation>
    <scope>NUCLEOTIDE SEQUENCE [LARGE SCALE GENOMIC DNA]</scope>
    <source>
        <strain evidence="11">JU1422</strain>
    </source>
</reference>
<dbReference type="Pfam" id="PF02888">
    <property type="entry name" value="CaMBD"/>
    <property type="match status" value="1"/>
</dbReference>
<comment type="caution">
    <text evidence="10">The sequence shown here is derived from an EMBL/GenBank/DDBJ whole genome shotgun (WGS) entry which is preliminary data.</text>
</comment>
<gene>
    <name evidence="10" type="primary">Cni-kcnl-4</name>
    <name evidence="10" type="synonym">Cnig_chr_V.g20520</name>
    <name evidence="10" type="ORF">B9Z55_020520</name>
</gene>
<name>A0A2G5TNL0_9PELO</name>
<comment type="subcellular location">
    <subcellularLocation>
        <location evidence="1">Membrane</location>
        <topology evidence="1">Multi-pass membrane protein</topology>
    </subcellularLocation>
</comment>
<dbReference type="SUPFAM" id="SSF81324">
    <property type="entry name" value="Voltage-gated potassium channels"/>
    <property type="match status" value="1"/>
</dbReference>
<evidence type="ECO:0000313" key="11">
    <source>
        <dbReference type="Proteomes" id="UP000230233"/>
    </source>
</evidence>
<keyword evidence="6 8" id="KW-0472">Membrane</keyword>
<keyword evidence="3 8" id="KW-0812">Transmembrane</keyword>
<dbReference type="AlphaFoldDB" id="A0A2G5TNL0"/>
<feature type="transmembrane region" description="Helical" evidence="8">
    <location>
        <begin position="204"/>
        <end position="224"/>
    </location>
</feature>
<dbReference type="SUPFAM" id="SSF81327">
    <property type="entry name" value="Small-conductance potassium channel"/>
    <property type="match status" value="1"/>
</dbReference>
<dbReference type="Gene3D" id="1.10.287.70">
    <property type="match status" value="2"/>
</dbReference>
<dbReference type="InterPro" id="IPR013099">
    <property type="entry name" value="K_chnl_dom"/>
</dbReference>
<dbReference type="GO" id="GO:0016020">
    <property type="term" value="C:membrane"/>
    <property type="evidence" value="ECO:0007669"/>
    <property type="project" value="UniProtKB-SubCell"/>
</dbReference>
<keyword evidence="5" id="KW-0406">Ion transport</keyword>
<dbReference type="FunFam" id="1.10.287.70:FF:000277">
    <property type="entry name" value="KCNN (Potassium K ChaNNel, calcium activated)-Like"/>
    <property type="match status" value="1"/>
</dbReference>
<feature type="transmembrane region" description="Helical" evidence="8">
    <location>
        <begin position="116"/>
        <end position="137"/>
    </location>
</feature>
<evidence type="ECO:0000256" key="3">
    <source>
        <dbReference type="ARBA" id="ARBA00022692"/>
    </source>
</evidence>
<evidence type="ECO:0000256" key="5">
    <source>
        <dbReference type="ARBA" id="ARBA00023065"/>
    </source>
</evidence>
<accession>A0A2G5TNL0</accession>
<dbReference type="PANTHER" id="PTHR10153">
    <property type="entry name" value="SMALL CONDUCTANCE CALCIUM-ACTIVATED POTASSIUM CHANNEL"/>
    <property type="match status" value="1"/>
</dbReference>
<dbReference type="OrthoDB" id="73653at2759"/>
<dbReference type="InterPro" id="IPR015449">
    <property type="entry name" value="K_chnl_Ca-activ_SK"/>
</dbReference>
<evidence type="ECO:0000256" key="1">
    <source>
        <dbReference type="ARBA" id="ARBA00004141"/>
    </source>
</evidence>
<feature type="transmembrane region" description="Helical" evidence="8">
    <location>
        <begin position="261"/>
        <end position="280"/>
    </location>
</feature>
<evidence type="ECO:0000259" key="9">
    <source>
        <dbReference type="SMART" id="SM01053"/>
    </source>
</evidence>
<evidence type="ECO:0000256" key="7">
    <source>
        <dbReference type="ARBA" id="ARBA00023303"/>
    </source>
</evidence>
<proteinExistence type="predicted"/>
<dbReference type="STRING" id="1611254.A0A2G5TNL0"/>
<keyword evidence="2" id="KW-0813">Transport</keyword>
<organism evidence="10 11">
    <name type="scientific">Caenorhabditis nigoni</name>
    <dbReference type="NCBI Taxonomy" id="1611254"/>
    <lineage>
        <taxon>Eukaryota</taxon>
        <taxon>Metazoa</taxon>
        <taxon>Ecdysozoa</taxon>
        <taxon>Nematoda</taxon>
        <taxon>Chromadorea</taxon>
        <taxon>Rhabditida</taxon>
        <taxon>Rhabditina</taxon>
        <taxon>Rhabditomorpha</taxon>
        <taxon>Rhabditoidea</taxon>
        <taxon>Rhabditidae</taxon>
        <taxon>Peloderinae</taxon>
        <taxon>Caenorhabditis</taxon>
    </lineage>
</organism>
<sequence length="485" mass="56133">MMNNLSVHYFLISFTGTEKIELKVDGSDWDSRDSGNADRSRQNRPSVYGKRYGVAMSNAETVRQRWKMRRRLSDLKVKLCDVTLILAVSGLILAMLDVEFTATRVLEAYVNIEDLSFILRITAIVTTIALLFFLLFYHFIDTKIQLVETGTSNWRVGITSERVLNTLLEVAICAICPIPETGFVAWPQLSAIAEKTRQYVNIPISVLLTLPMFLRFFIVCRYMVLHSSQHQDTATRTIASLNHIAVDFRFVLKSEMYERPLFVLSIASLLFWCVVSWMLTQCERYAYPSISGFQHFADYLWFEIITFFSIGYGDVQVSTYCGRGLAMLTAIVGTLFSSTLIALISRKLILTTCEKRVNHIIAENNITNEHKNAAACVLQNTWRTVLRNRDYDKTNTRRNQQRLAKSQRMLLCSVLTFRKTRWKLRMQMEDEDDYFTARRAFNETEDRLQKVRQRQSQLDGKISTLFENVEALTQAVMARKCYLRQ</sequence>
<feature type="domain" description="Calmodulin-binding" evidence="9">
    <location>
        <begin position="363"/>
        <end position="440"/>
    </location>
</feature>
<feature type="transmembrane region" description="Helical" evidence="8">
    <location>
        <begin position="75"/>
        <end position="96"/>
    </location>
</feature>
<evidence type="ECO:0000313" key="10">
    <source>
        <dbReference type="EMBL" id="PIC28691.1"/>
    </source>
</evidence>
<evidence type="ECO:0000256" key="2">
    <source>
        <dbReference type="ARBA" id="ARBA00022448"/>
    </source>
</evidence>
<feature type="transmembrane region" description="Helical" evidence="8">
    <location>
        <begin position="324"/>
        <end position="345"/>
    </location>
</feature>
<protein>
    <recommendedName>
        <fullName evidence="9">Calmodulin-binding domain-containing protein</fullName>
    </recommendedName>
</protein>
<dbReference type="GO" id="GO:0005516">
    <property type="term" value="F:calmodulin binding"/>
    <property type="evidence" value="ECO:0007669"/>
    <property type="project" value="InterPro"/>
</dbReference>
<keyword evidence="4 8" id="KW-1133">Transmembrane helix</keyword>
<keyword evidence="11" id="KW-1185">Reference proteome</keyword>